<evidence type="ECO:0000256" key="5">
    <source>
        <dbReference type="ARBA" id="ARBA00022729"/>
    </source>
</evidence>
<keyword evidence="3" id="KW-1134">Transmembrane beta strand</keyword>
<proteinExistence type="inferred from homology"/>
<organism evidence="8 9">
    <name type="scientific">SAR324 cluster bacterium</name>
    <dbReference type="NCBI Taxonomy" id="2024889"/>
    <lineage>
        <taxon>Bacteria</taxon>
        <taxon>Deltaproteobacteria</taxon>
        <taxon>SAR324 cluster</taxon>
    </lineage>
</organism>
<name>A0A2D6YIF6_9DELT</name>
<evidence type="ECO:0000256" key="3">
    <source>
        <dbReference type="ARBA" id="ARBA00022452"/>
    </source>
</evidence>
<evidence type="ECO:0000256" key="7">
    <source>
        <dbReference type="ARBA" id="ARBA00023237"/>
    </source>
</evidence>
<accession>A0A2D6YIF6</accession>
<dbReference type="GO" id="GO:0015483">
    <property type="term" value="F:long-chain fatty acid transporting porin activity"/>
    <property type="evidence" value="ECO:0007669"/>
    <property type="project" value="TreeGrafter"/>
</dbReference>
<sequence length="286" mass="30696">DWAGRDVLTRIKLATLNQPVVVAGRFGDFSVGGGLNFYAAHIELEQEVVYSGNDSFSVTLGGKGTANGYNASILYDAGTIAAAANYTSRFTVSGEGDAQFDTSKAPPVFTNLFPDGGISVDIKYPDLLEMAISLKSFSSGDGYIPGAYAIEAGLLRSGWSAYDEVLIRYDKGLPGDGTTVIKQNWEDVIDYKIGGFYTFTDYLKVRGGYYKTASPIPESTLGPITPDGAGRNSFFVGAGYKRRAFLMDLAYLVSDFLPSETSTNPDLTGEYKGKANVMQLSAGYSF</sequence>
<keyword evidence="4" id="KW-0812">Transmembrane</keyword>
<keyword evidence="7" id="KW-0998">Cell outer membrane</keyword>
<dbReference type="EMBL" id="NZEX01000062">
    <property type="protein sequence ID" value="MAH62934.1"/>
    <property type="molecule type" value="Genomic_DNA"/>
</dbReference>
<evidence type="ECO:0008006" key="10">
    <source>
        <dbReference type="Google" id="ProtNLM"/>
    </source>
</evidence>
<protein>
    <recommendedName>
        <fullName evidence="10">Aromatic hydrocarbon degradation protein</fullName>
    </recommendedName>
</protein>
<feature type="non-terminal residue" evidence="8">
    <location>
        <position position="1"/>
    </location>
</feature>
<dbReference type="GO" id="GO:0009279">
    <property type="term" value="C:cell outer membrane"/>
    <property type="evidence" value="ECO:0007669"/>
    <property type="project" value="UniProtKB-SubCell"/>
</dbReference>
<dbReference type="PANTHER" id="PTHR35093:SF8">
    <property type="entry name" value="OUTER MEMBRANE PROTEIN NMB0088-RELATED"/>
    <property type="match status" value="1"/>
</dbReference>
<reference evidence="9" key="1">
    <citation type="submission" date="2017-09" db="EMBL/GenBank/DDBJ databases">
        <title>The Reconstruction of 2,631 Draft Metagenome-Assembled Genomes from the Global Oceans.</title>
        <authorList>
            <person name="Tully B.J."/>
            <person name="Graham E.D."/>
            <person name="Heidelberg J.F."/>
        </authorList>
    </citation>
    <scope>NUCLEOTIDE SEQUENCE [LARGE SCALE GENOMIC DNA]</scope>
</reference>
<evidence type="ECO:0000256" key="2">
    <source>
        <dbReference type="ARBA" id="ARBA00008163"/>
    </source>
</evidence>
<dbReference type="Pfam" id="PF03349">
    <property type="entry name" value="Toluene_X"/>
    <property type="match status" value="1"/>
</dbReference>
<comment type="caution">
    <text evidence="8">The sequence shown here is derived from an EMBL/GenBank/DDBJ whole genome shotgun (WGS) entry which is preliminary data.</text>
</comment>
<dbReference type="InterPro" id="IPR005017">
    <property type="entry name" value="OMPP1/FadL/TodX"/>
</dbReference>
<evidence type="ECO:0000313" key="9">
    <source>
        <dbReference type="Proteomes" id="UP000226525"/>
    </source>
</evidence>
<dbReference type="Proteomes" id="UP000226525">
    <property type="component" value="Unassembled WGS sequence"/>
</dbReference>
<evidence type="ECO:0000256" key="6">
    <source>
        <dbReference type="ARBA" id="ARBA00023136"/>
    </source>
</evidence>
<comment type="subcellular location">
    <subcellularLocation>
        <location evidence="1">Cell outer membrane</location>
        <topology evidence="1">Multi-pass membrane protein</topology>
    </subcellularLocation>
</comment>
<gene>
    <name evidence="8" type="ORF">CMN54_05720</name>
</gene>
<comment type="similarity">
    <text evidence="2">Belongs to the OmpP1/FadL family.</text>
</comment>
<dbReference type="SUPFAM" id="SSF56935">
    <property type="entry name" value="Porins"/>
    <property type="match status" value="1"/>
</dbReference>
<keyword evidence="6" id="KW-0472">Membrane</keyword>
<evidence type="ECO:0000313" key="8">
    <source>
        <dbReference type="EMBL" id="MAH62934.1"/>
    </source>
</evidence>
<dbReference type="AlphaFoldDB" id="A0A2D6YIF6"/>
<keyword evidence="5" id="KW-0732">Signal</keyword>
<evidence type="ECO:0000256" key="1">
    <source>
        <dbReference type="ARBA" id="ARBA00004571"/>
    </source>
</evidence>
<evidence type="ECO:0000256" key="4">
    <source>
        <dbReference type="ARBA" id="ARBA00022692"/>
    </source>
</evidence>
<dbReference type="Gene3D" id="2.40.160.60">
    <property type="entry name" value="Outer membrane protein transport protein (OMPP1/FadL/TodX)"/>
    <property type="match status" value="1"/>
</dbReference>
<dbReference type="PANTHER" id="PTHR35093">
    <property type="entry name" value="OUTER MEMBRANE PROTEIN NMB0088-RELATED"/>
    <property type="match status" value="1"/>
</dbReference>